<dbReference type="InterPro" id="IPR030930">
    <property type="entry name" value="AIDA"/>
</dbReference>
<comment type="caution">
    <text evidence="2">The sequence shown here is derived from an EMBL/GenBank/DDBJ whole genome shotgun (WGS) entry which is preliminary data.</text>
</comment>
<feature type="compositionally biased region" description="Polar residues" evidence="1">
    <location>
        <begin position="76"/>
        <end position="87"/>
    </location>
</feature>
<evidence type="ECO:0000256" key="1">
    <source>
        <dbReference type="SAM" id="MobiDB-lite"/>
    </source>
</evidence>
<feature type="region of interest" description="Disordered" evidence="1">
    <location>
        <begin position="24"/>
        <end position="100"/>
    </location>
</feature>
<accession>A0A4R0X2S9</accession>
<dbReference type="NCBIfam" id="TIGR04415">
    <property type="entry name" value="O_hepto_targRPT"/>
    <property type="match status" value="1"/>
</dbReference>
<dbReference type="AlphaFoldDB" id="A0A4R0X2S9"/>
<protein>
    <submittedName>
        <fullName evidence="2">Uncharacterized protein</fullName>
    </submittedName>
</protein>
<feature type="compositionally biased region" description="Basic and acidic residues" evidence="1">
    <location>
        <begin position="35"/>
        <end position="46"/>
    </location>
</feature>
<feature type="compositionally biased region" description="Basic and acidic residues" evidence="1">
    <location>
        <begin position="89"/>
        <end position="100"/>
    </location>
</feature>
<evidence type="ECO:0000313" key="3">
    <source>
        <dbReference type="Proteomes" id="UP000294200"/>
    </source>
</evidence>
<reference evidence="2 3" key="1">
    <citation type="submission" date="2017-02" db="EMBL/GenBank/DDBJ databases">
        <title>Paraburkholderia sophoroidis sp. nov. and Paraburkholderia steynii sp. nov. rhizobial symbionts of the fynbos legume Hypocalyptus sophoroides.</title>
        <authorList>
            <person name="Steenkamp E.T."/>
            <person name="Beukes C.W."/>
            <person name="Van Zyl E."/>
            <person name="Avontuur J."/>
            <person name="Chan W.Y."/>
            <person name="Hassen A."/>
            <person name="Palmer M."/>
            <person name="Mthombeni L."/>
            <person name="Phalane F."/>
            <person name="Sereme K."/>
            <person name="Venter S.N."/>
        </authorList>
    </citation>
    <scope>NUCLEOTIDE SEQUENCE [LARGE SCALE GENOMIC DNA]</scope>
    <source>
        <strain evidence="2 3">HC1.1ba</strain>
    </source>
</reference>
<sequence length="100" mass="10350">MSGSFVQIVAGGGIASGTTVRSLGTVTVSSGGGRARNDGQRRQADHRVRRRQRDAHSLVGRCRLGHGHGPVGPISSGASQTVLSGGTAQRDDRGGRPEHR</sequence>
<proteinExistence type="predicted"/>
<gene>
    <name evidence="2" type="ORF">BZM27_41420</name>
</gene>
<dbReference type="Proteomes" id="UP000294200">
    <property type="component" value="Unassembled WGS sequence"/>
</dbReference>
<evidence type="ECO:0000313" key="2">
    <source>
        <dbReference type="EMBL" id="TCG04366.1"/>
    </source>
</evidence>
<keyword evidence="3" id="KW-1185">Reference proteome</keyword>
<dbReference type="EMBL" id="MWML01000260">
    <property type="protein sequence ID" value="TCG04366.1"/>
    <property type="molecule type" value="Genomic_DNA"/>
</dbReference>
<organism evidence="2 3">
    <name type="scientific">Paraburkholderia steynii</name>
    <dbReference type="NCBI Taxonomy" id="1245441"/>
    <lineage>
        <taxon>Bacteria</taxon>
        <taxon>Pseudomonadati</taxon>
        <taxon>Pseudomonadota</taxon>
        <taxon>Betaproteobacteria</taxon>
        <taxon>Burkholderiales</taxon>
        <taxon>Burkholderiaceae</taxon>
        <taxon>Paraburkholderia</taxon>
    </lineage>
</organism>
<name>A0A4R0X2S9_9BURK</name>